<evidence type="ECO:0000313" key="3">
    <source>
        <dbReference type="Proteomes" id="UP000442714"/>
    </source>
</evidence>
<keyword evidence="3" id="KW-1185">Reference proteome</keyword>
<proteinExistence type="predicted"/>
<comment type="caution">
    <text evidence="2">The sequence shown here is derived from an EMBL/GenBank/DDBJ whole genome shotgun (WGS) entry which is preliminary data.</text>
</comment>
<dbReference type="Proteomes" id="UP000442714">
    <property type="component" value="Unassembled WGS sequence"/>
</dbReference>
<sequence length="209" mass="22125">MKRILASTLVAGAAIAGFSAPAHASFDDQFVCERIGDVDVLVVISARNDADAYVQFSSGDGTEEGEPTTEPMRQIPSGSGIKYAGMGVIFHAKGNEGFVETELGSGMCSNPAGETDEAAEEAALNIRARSYGGIVRAGPGMEFDRVTSLQEGDPVTLLVNTGEHMNGYDWFMIMLPDGEIGYQWGGLLCSDELHPPGIYGGRNEACPVR</sequence>
<name>A0A845A2R3_9SPHN</name>
<reference evidence="2 3" key="1">
    <citation type="submission" date="2019-12" db="EMBL/GenBank/DDBJ databases">
        <title>Genomic-based taxomic classification of the family Erythrobacteraceae.</title>
        <authorList>
            <person name="Xu L."/>
        </authorList>
    </citation>
    <scope>NUCLEOTIDE SEQUENCE [LARGE SCALE GENOMIC DNA]</scope>
    <source>
        <strain evidence="2 3">KCTC 52763</strain>
    </source>
</reference>
<organism evidence="2 3">
    <name type="scientific">Pontixanthobacter aquaemixtae</name>
    <dbReference type="NCBI Taxonomy" id="1958940"/>
    <lineage>
        <taxon>Bacteria</taxon>
        <taxon>Pseudomonadati</taxon>
        <taxon>Pseudomonadota</taxon>
        <taxon>Alphaproteobacteria</taxon>
        <taxon>Sphingomonadales</taxon>
        <taxon>Erythrobacteraceae</taxon>
        <taxon>Pontixanthobacter</taxon>
    </lineage>
</organism>
<dbReference type="Gene3D" id="2.30.30.40">
    <property type="entry name" value="SH3 Domains"/>
    <property type="match status" value="1"/>
</dbReference>
<gene>
    <name evidence="2" type="ORF">GRI41_13825</name>
</gene>
<evidence type="ECO:0000313" key="2">
    <source>
        <dbReference type="EMBL" id="MXO91909.1"/>
    </source>
</evidence>
<dbReference type="InterPro" id="IPR036328">
    <property type="entry name" value="MliC_sf"/>
</dbReference>
<evidence type="ECO:0008006" key="4">
    <source>
        <dbReference type="Google" id="ProtNLM"/>
    </source>
</evidence>
<accession>A0A845A2R3</accession>
<feature type="signal peptide" evidence="1">
    <location>
        <begin position="1"/>
        <end position="24"/>
    </location>
</feature>
<dbReference type="RefSeq" id="WP_160605721.1">
    <property type="nucleotide sequence ID" value="NZ_WTYX01000002.1"/>
</dbReference>
<feature type="chain" id="PRO_5032624241" description="SH3b domain-containing protein" evidence="1">
    <location>
        <begin position="25"/>
        <end position="209"/>
    </location>
</feature>
<keyword evidence="1" id="KW-0732">Signal</keyword>
<dbReference type="OrthoDB" id="7433551at2"/>
<dbReference type="AlphaFoldDB" id="A0A845A2R3"/>
<protein>
    <recommendedName>
        <fullName evidence="4">SH3b domain-containing protein</fullName>
    </recommendedName>
</protein>
<dbReference type="Gene3D" id="2.40.128.200">
    <property type="match status" value="1"/>
</dbReference>
<dbReference type="EMBL" id="WTYX01000002">
    <property type="protein sequence ID" value="MXO91909.1"/>
    <property type="molecule type" value="Genomic_DNA"/>
</dbReference>
<evidence type="ECO:0000256" key="1">
    <source>
        <dbReference type="SAM" id="SignalP"/>
    </source>
</evidence>
<dbReference type="SUPFAM" id="SSF141488">
    <property type="entry name" value="YdhA-like"/>
    <property type="match status" value="1"/>
</dbReference>